<keyword evidence="1" id="KW-0808">Transferase</keyword>
<gene>
    <name evidence="7" type="ORF">ACFL27_05225</name>
</gene>
<keyword evidence="4 5" id="KW-0067">ATP-binding</keyword>
<keyword evidence="2 5" id="KW-0547">Nucleotide-binding</keyword>
<keyword evidence="8" id="KW-1185">Reference proteome</keyword>
<protein>
    <recommendedName>
        <fullName evidence="6">Protein kinase domain-containing protein</fullName>
    </recommendedName>
</protein>
<name>A0ABV6YTR9_UNCC1</name>
<dbReference type="InterPro" id="IPR011009">
    <property type="entry name" value="Kinase-like_dom_sf"/>
</dbReference>
<dbReference type="InterPro" id="IPR000719">
    <property type="entry name" value="Prot_kinase_dom"/>
</dbReference>
<dbReference type="PROSITE" id="PS50011">
    <property type="entry name" value="PROTEIN_KINASE_DOM"/>
    <property type="match status" value="1"/>
</dbReference>
<reference evidence="7 8" key="1">
    <citation type="submission" date="2024-09" db="EMBL/GenBank/DDBJ databases">
        <title>Laminarin stimulates single cell rates of sulfate reduction while oxygen inhibits transcriptomic activity in coastal marine sediment.</title>
        <authorList>
            <person name="Lindsay M."/>
            <person name="Orcutt B."/>
            <person name="Emerson D."/>
            <person name="Stepanauskas R."/>
            <person name="D'Angelo T."/>
        </authorList>
    </citation>
    <scope>NUCLEOTIDE SEQUENCE [LARGE SCALE GENOMIC DNA]</scope>
    <source>
        <strain evidence="7">SAG AM-311-K15</strain>
    </source>
</reference>
<dbReference type="EMBL" id="JBHPBY010000047">
    <property type="protein sequence ID" value="MFC1849592.1"/>
    <property type="molecule type" value="Genomic_DNA"/>
</dbReference>
<evidence type="ECO:0000256" key="3">
    <source>
        <dbReference type="ARBA" id="ARBA00022777"/>
    </source>
</evidence>
<comment type="caution">
    <text evidence="7">The sequence shown here is derived from an EMBL/GenBank/DDBJ whole genome shotgun (WGS) entry which is preliminary data.</text>
</comment>
<dbReference type="PANTHER" id="PTHR43289">
    <property type="entry name" value="MITOGEN-ACTIVATED PROTEIN KINASE KINASE KINASE 20-RELATED"/>
    <property type="match status" value="1"/>
</dbReference>
<evidence type="ECO:0000259" key="6">
    <source>
        <dbReference type="PROSITE" id="PS50011"/>
    </source>
</evidence>
<evidence type="ECO:0000256" key="2">
    <source>
        <dbReference type="ARBA" id="ARBA00022741"/>
    </source>
</evidence>
<evidence type="ECO:0000256" key="5">
    <source>
        <dbReference type="PROSITE-ProRule" id="PRU10141"/>
    </source>
</evidence>
<dbReference type="SUPFAM" id="SSF56112">
    <property type="entry name" value="Protein kinase-like (PK-like)"/>
    <property type="match status" value="1"/>
</dbReference>
<feature type="binding site" evidence="5">
    <location>
        <position position="389"/>
    </location>
    <ligand>
        <name>ATP</name>
        <dbReference type="ChEBI" id="CHEBI:30616"/>
    </ligand>
</feature>
<dbReference type="PANTHER" id="PTHR43289:SF34">
    <property type="entry name" value="SERINE_THREONINE-PROTEIN KINASE YBDM-RELATED"/>
    <property type="match status" value="1"/>
</dbReference>
<keyword evidence="3" id="KW-0418">Kinase</keyword>
<proteinExistence type="predicted"/>
<dbReference type="Gene3D" id="3.30.200.20">
    <property type="entry name" value="Phosphorylase Kinase, domain 1"/>
    <property type="match status" value="1"/>
</dbReference>
<feature type="domain" description="Protein kinase" evidence="6">
    <location>
        <begin position="360"/>
        <end position="486"/>
    </location>
</feature>
<organism evidence="7 8">
    <name type="scientific">candidate division CSSED10-310 bacterium</name>
    <dbReference type="NCBI Taxonomy" id="2855610"/>
    <lineage>
        <taxon>Bacteria</taxon>
        <taxon>Bacteria division CSSED10-310</taxon>
    </lineage>
</organism>
<evidence type="ECO:0000313" key="7">
    <source>
        <dbReference type="EMBL" id="MFC1849592.1"/>
    </source>
</evidence>
<evidence type="ECO:0000256" key="1">
    <source>
        <dbReference type="ARBA" id="ARBA00022679"/>
    </source>
</evidence>
<accession>A0ABV6YTR9</accession>
<dbReference type="PROSITE" id="PS00107">
    <property type="entry name" value="PROTEIN_KINASE_ATP"/>
    <property type="match status" value="1"/>
</dbReference>
<sequence>MAHTLNTLPLPIAQVLRRAINAKSAVDRHHLAFFAGEAMLKLAAAARVGTYLQHCFEAGSKLAQQLESLVLPSTGHWLGFLRDVSAHFSKQPGRGMVPLAELHPVLTKAHPEWQQMDRFLATCVEEGALKKEIASEARRKGVLGFFTALVAYRNQVMGHGAQRQRSYYEQVAPLLLEAVMELFQDHSLLGGLELAVARLGLDVDDTKTHLNWQILKGLGSLIQSRETKECLEAELDEKCIPGQVYLIGAGVRIPLFPFVVFVEDDQGGEHVGFLNRTVRKTRKSDSSPVEEVRRVDYLDYAVGDELTGLDATEALTSLLAKLRGQKIDRDQVVLSMADVSLGSDEQREDVITTGAMIGYYQLEGELGRGGMGIVYLARQLSLNRVVALKVLPPSLVADPLTVARFRREVSALALCDHPNVIKILDSGADGDRYFYAMELVDGVDLSLVYDILSSWGDKGTDIKDGHLSAAVTSSIGFRTRQETGTE</sequence>
<dbReference type="Proteomes" id="UP001594351">
    <property type="component" value="Unassembled WGS sequence"/>
</dbReference>
<dbReference type="InterPro" id="IPR017441">
    <property type="entry name" value="Protein_kinase_ATP_BS"/>
</dbReference>
<evidence type="ECO:0000313" key="8">
    <source>
        <dbReference type="Proteomes" id="UP001594351"/>
    </source>
</evidence>
<dbReference type="Pfam" id="PF00069">
    <property type="entry name" value="Pkinase"/>
    <property type="match status" value="1"/>
</dbReference>
<evidence type="ECO:0000256" key="4">
    <source>
        <dbReference type="ARBA" id="ARBA00022840"/>
    </source>
</evidence>